<comment type="caution">
    <text evidence="2">The sequence shown here is derived from an EMBL/GenBank/DDBJ whole genome shotgun (WGS) entry which is preliminary data.</text>
</comment>
<dbReference type="Proteomes" id="UP001189429">
    <property type="component" value="Unassembled WGS sequence"/>
</dbReference>
<feature type="compositionally biased region" description="Basic and acidic residues" evidence="1">
    <location>
        <begin position="266"/>
        <end position="279"/>
    </location>
</feature>
<evidence type="ECO:0000313" key="2">
    <source>
        <dbReference type="EMBL" id="CAK0819488.1"/>
    </source>
</evidence>
<reference evidence="2" key="1">
    <citation type="submission" date="2023-10" db="EMBL/GenBank/DDBJ databases">
        <authorList>
            <person name="Chen Y."/>
            <person name="Shah S."/>
            <person name="Dougan E. K."/>
            <person name="Thang M."/>
            <person name="Chan C."/>
        </authorList>
    </citation>
    <scope>NUCLEOTIDE SEQUENCE [LARGE SCALE GENOMIC DNA]</scope>
</reference>
<feature type="region of interest" description="Disordered" evidence="1">
    <location>
        <begin position="264"/>
        <end position="294"/>
    </location>
</feature>
<feature type="region of interest" description="Disordered" evidence="1">
    <location>
        <begin position="201"/>
        <end position="244"/>
    </location>
</feature>
<protein>
    <submittedName>
        <fullName evidence="2">Uncharacterized protein</fullName>
    </submittedName>
</protein>
<gene>
    <name evidence="2" type="ORF">PCOR1329_LOCUS21476</name>
</gene>
<dbReference type="EMBL" id="CAUYUJ010007080">
    <property type="protein sequence ID" value="CAK0819488.1"/>
    <property type="molecule type" value="Genomic_DNA"/>
</dbReference>
<organism evidence="2 3">
    <name type="scientific">Prorocentrum cordatum</name>
    <dbReference type="NCBI Taxonomy" id="2364126"/>
    <lineage>
        <taxon>Eukaryota</taxon>
        <taxon>Sar</taxon>
        <taxon>Alveolata</taxon>
        <taxon>Dinophyceae</taxon>
        <taxon>Prorocentrales</taxon>
        <taxon>Prorocentraceae</taxon>
        <taxon>Prorocentrum</taxon>
    </lineage>
</organism>
<name>A0ABN9RK28_9DINO</name>
<accession>A0ABN9RK28</accession>
<feature type="region of interest" description="Disordered" evidence="1">
    <location>
        <begin position="70"/>
        <end position="111"/>
    </location>
</feature>
<feature type="compositionally biased region" description="Low complexity" evidence="1">
    <location>
        <begin position="222"/>
        <end position="244"/>
    </location>
</feature>
<keyword evidence="3" id="KW-1185">Reference proteome</keyword>
<evidence type="ECO:0000313" key="3">
    <source>
        <dbReference type="Proteomes" id="UP001189429"/>
    </source>
</evidence>
<sequence length="294" mass="30213">MDVEVAGVVRDAEGVCFGEAGGSSVEVSPELHTRGEFEQEVDRSFSRRVRDDLIDIEVVGIVRDAEGVGVGEAGDSSVEDSSELHAREEYEQDDADGELASGSFGPQSEAEADAKPSGLVFGILEGLDLSMVHYVDACYELPSGAISVHLEVMGVARSPWTGGGAQAFARGYVEGNRTRSFDSGGGCATATRTRERRAEKLGEDACADVEAGSSGPGLPRRVGAGAEPGPGAVAAPSSSQASGVGLILPPLASVARARGFASVEAARARGREARAERAAAARGEGGPQEDEPVP</sequence>
<proteinExistence type="predicted"/>
<evidence type="ECO:0000256" key="1">
    <source>
        <dbReference type="SAM" id="MobiDB-lite"/>
    </source>
</evidence>